<evidence type="ECO:0000256" key="1">
    <source>
        <dbReference type="SAM" id="MobiDB-lite"/>
    </source>
</evidence>
<dbReference type="SUPFAM" id="SSF63829">
    <property type="entry name" value="Calcium-dependent phosphotriesterase"/>
    <property type="match status" value="1"/>
</dbReference>
<organism evidence="3 4">
    <name type="scientific">Enhygromyxa salina</name>
    <dbReference type="NCBI Taxonomy" id="215803"/>
    <lineage>
        <taxon>Bacteria</taxon>
        <taxon>Pseudomonadati</taxon>
        <taxon>Myxococcota</taxon>
        <taxon>Polyangia</taxon>
        <taxon>Nannocystales</taxon>
        <taxon>Nannocystaceae</taxon>
        <taxon>Enhygromyxa</taxon>
    </lineage>
</organism>
<evidence type="ECO:0000256" key="2">
    <source>
        <dbReference type="SAM" id="SignalP"/>
    </source>
</evidence>
<accession>A0A2S9XTS3</accession>
<comment type="caution">
    <text evidence="3">The sequence shown here is derived from an EMBL/GenBank/DDBJ whole genome shotgun (WGS) entry which is preliminary data.</text>
</comment>
<feature type="signal peptide" evidence="2">
    <location>
        <begin position="1"/>
        <end position="36"/>
    </location>
</feature>
<reference evidence="3 4" key="1">
    <citation type="submission" date="2018-03" db="EMBL/GenBank/DDBJ databases">
        <title>Draft Genome Sequences of the Obligatory Marine Myxobacteria Enhygromyxa salina SWB007.</title>
        <authorList>
            <person name="Poehlein A."/>
            <person name="Moghaddam J.A."/>
            <person name="Harms H."/>
            <person name="Alanjari M."/>
            <person name="Koenig G.M."/>
            <person name="Daniel R."/>
            <person name="Schaeberle T.F."/>
        </authorList>
    </citation>
    <scope>NUCLEOTIDE SEQUENCE [LARGE SCALE GENOMIC DNA]</scope>
    <source>
        <strain evidence="3 4">SWB007</strain>
    </source>
</reference>
<dbReference type="Proteomes" id="UP000238823">
    <property type="component" value="Unassembled WGS sequence"/>
</dbReference>
<evidence type="ECO:0008006" key="5">
    <source>
        <dbReference type="Google" id="ProtNLM"/>
    </source>
</evidence>
<keyword evidence="2" id="KW-0732">Signal</keyword>
<feature type="region of interest" description="Disordered" evidence="1">
    <location>
        <begin position="47"/>
        <end position="104"/>
    </location>
</feature>
<gene>
    <name evidence="3" type="ORF">ENSA7_70840</name>
</gene>
<feature type="compositionally biased region" description="Acidic residues" evidence="1">
    <location>
        <begin position="58"/>
        <end position="87"/>
    </location>
</feature>
<protein>
    <recommendedName>
        <fullName evidence="5">Methionine ABC transporter ATP-binding protein</fullName>
    </recommendedName>
</protein>
<proteinExistence type="predicted"/>
<dbReference type="InterPro" id="IPR015943">
    <property type="entry name" value="WD40/YVTN_repeat-like_dom_sf"/>
</dbReference>
<dbReference type="EMBL" id="PVNL01000135">
    <property type="protein sequence ID" value="PRP96269.1"/>
    <property type="molecule type" value="Genomic_DNA"/>
</dbReference>
<dbReference type="AlphaFoldDB" id="A0A2S9XTS3"/>
<name>A0A2S9XTS3_9BACT</name>
<evidence type="ECO:0000313" key="4">
    <source>
        <dbReference type="Proteomes" id="UP000238823"/>
    </source>
</evidence>
<dbReference type="Gene3D" id="2.130.10.10">
    <property type="entry name" value="YVTN repeat-like/Quinoprotein amine dehydrogenase"/>
    <property type="match status" value="2"/>
</dbReference>
<feature type="chain" id="PRO_5015449119" description="Methionine ABC transporter ATP-binding protein" evidence="2">
    <location>
        <begin position="37"/>
        <end position="465"/>
    </location>
</feature>
<evidence type="ECO:0000313" key="3">
    <source>
        <dbReference type="EMBL" id="PRP96269.1"/>
    </source>
</evidence>
<sequence>MCDGFIVGPVTMMLTRRRWIPAVLLLPMAIACSVDATDSDGLTFNGEGASAAGTTGDGDGDTADQGDGDADQGDGDGDPAGDGDADADGGTIFDVIPEDTGDGDVGECCGEAEFSYIWIANSSQSTVSKVNTRTMMEEGRYLTKADANGNPSRTSVSVDGRAVAVANRRGGIIKIWARADDCAGPNTSTGPNDVKPWGQDDCVAWYTDFPQAASQRPVAWTTGVMDEVTCEWSDQKIWTAEGRGGNGGAFCSDDRIYVHRLDGDTGEIEDTIELMYPCTTFGVYGGVVDANNDFWITRLFEGSPGGLRIDFDTLTHTEMGSFYGYGIAVDHQGKIWGGTGVPGKWDPNLNSWTSINGSIMNSGVGLAEDKQGRMWVGINGGIQAFDAESMAFGPQVLFPNETIQSKGISVDVDGYIWAIPDNQSRAYRVDPDDLSFQSISGFVGAYTYSDMTGGSLYNVACNPPA</sequence>